<dbReference type="GO" id="GO:0004053">
    <property type="term" value="F:arginase activity"/>
    <property type="evidence" value="ECO:0007669"/>
    <property type="project" value="TreeGrafter"/>
</dbReference>
<proteinExistence type="inferred from homology"/>
<evidence type="ECO:0000313" key="6">
    <source>
        <dbReference type="Proteomes" id="UP000198847"/>
    </source>
</evidence>
<keyword evidence="3" id="KW-0464">Manganese</keyword>
<reference evidence="5 6" key="1">
    <citation type="submission" date="2016-10" db="EMBL/GenBank/DDBJ databases">
        <authorList>
            <person name="de Groot N.N."/>
        </authorList>
    </citation>
    <scope>NUCLEOTIDE SEQUENCE [LARGE SCALE GENOMIC DNA]</scope>
    <source>
        <strain evidence="5 6">DSM 13305</strain>
    </source>
</reference>
<keyword evidence="2" id="KW-0378">Hydrolase</keyword>
<dbReference type="PRINTS" id="PR00116">
    <property type="entry name" value="ARGINASE"/>
</dbReference>
<organism evidence="5 6">
    <name type="scientific">Propionispora vibrioides</name>
    <dbReference type="NCBI Taxonomy" id="112903"/>
    <lineage>
        <taxon>Bacteria</taxon>
        <taxon>Bacillati</taxon>
        <taxon>Bacillota</taxon>
        <taxon>Negativicutes</taxon>
        <taxon>Selenomonadales</taxon>
        <taxon>Sporomusaceae</taxon>
        <taxon>Propionispora</taxon>
    </lineage>
</organism>
<comment type="similarity">
    <text evidence="4">Belongs to the arginase family.</text>
</comment>
<dbReference type="STRING" id="112903.SAMN04490178_12418"/>
<dbReference type="Pfam" id="PF00491">
    <property type="entry name" value="Arginase"/>
    <property type="match status" value="1"/>
</dbReference>
<dbReference type="PANTHER" id="PTHR43782">
    <property type="entry name" value="ARGINASE"/>
    <property type="match status" value="1"/>
</dbReference>
<dbReference type="SUPFAM" id="SSF52768">
    <property type="entry name" value="Arginase/deacetylase"/>
    <property type="match status" value="1"/>
</dbReference>
<dbReference type="RefSeq" id="WP_091749995.1">
    <property type="nucleotide sequence ID" value="NZ_FODY01000024.1"/>
</dbReference>
<dbReference type="InterPro" id="IPR006035">
    <property type="entry name" value="Ureohydrolase"/>
</dbReference>
<evidence type="ECO:0000256" key="1">
    <source>
        <dbReference type="ARBA" id="ARBA00022723"/>
    </source>
</evidence>
<dbReference type="PANTHER" id="PTHR43782:SF3">
    <property type="entry name" value="ARGINASE"/>
    <property type="match status" value="1"/>
</dbReference>
<dbReference type="Proteomes" id="UP000198847">
    <property type="component" value="Unassembled WGS sequence"/>
</dbReference>
<keyword evidence="1" id="KW-0479">Metal-binding</keyword>
<name>A0A1H8XI27_9FIRM</name>
<dbReference type="GO" id="GO:0030145">
    <property type="term" value="F:manganese ion binding"/>
    <property type="evidence" value="ECO:0007669"/>
    <property type="project" value="TreeGrafter"/>
</dbReference>
<dbReference type="GO" id="GO:0005829">
    <property type="term" value="C:cytosol"/>
    <property type="evidence" value="ECO:0007669"/>
    <property type="project" value="TreeGrafter"/>
</dbReference>
<protein>
    <submittedName>
        <fullName evidence="5">Arginase</fullName>
    </submittedName>
</protein>
<evidence type="ECO:0000313" key="5">
    <source>
        <dbReference type="EMBL" id="SEP39463.1"/>
    </source>
</evidence>
<evidence type="ECO:0000256" key="3">
    <source>
        <dbReference type="ARBA" id="ARBA00023211"/>
    </source>
</evidence>
<dbReference type="Gene3D" id="3.40.800.10">
    <property type="entry name" value="Ureohydrolase domain"/>
    <property type="match status" value="1"/>
</dbReference>
<dbReference type="AlphaFoldDB" id="A0A1H8XI27"/>
<dbReference type="OrthoDB" id="9788689at2"/>
<dbReference type="EMBL" id="FODY01000024">
    <property type="protein sequence ID" value="SEP39463.1"/>
    <property type="molecule type" value="Genomic_DNA"/>
</dbReference>
<dbReference type="PROSITE" id="PS51409">
    <property type="entry name" value="ARGINASE_2"/>
    <property type="match status" value="1"/>
</dbReference>
<evidence type="ECO:0000256" key="4">
    <source>
        <dbReference type="PROSITE-ProRule" id="PRU00742"/>
    </source>
</evidence>
<evidence type="ECO:0000256" key="2">
    <source>
        <dbReference type="ARBA" id="ARBA00022801"/>
    </source>
</evidence>
<dbReference type="PIRSF" id="PIRSF036979">
    <property type="entry name" value="Arginase"/>
    <property type="match status" value="1"/>
</dbReference>
<dbReference type="InterPro" id="IPR023696">
    <property type="entry name" value="Ureohydrolase_dom_sf"/>
</dbReference>
<accession>A0A1H8XI27</accession>
<dbReference type="CDD" id="cd09999">
    <property type="entry name" value="Arginase-like_1"/>
    <property type="match status" value="1"/>
</dbReference>
<gene>
    <name evidence="5" type="ORF">SAMN04490178_12418</name>
</gene>
<keyword evidence="6" id="KW-1185">Reference proteome</keyword>
<sequence>MKKHLNLFFPQWQGGGPDRSTYDGALELKKLYFKEIKFSEVEVSTEDIDKSNNIIIGYTEILKQLKRAKKSIARKLPETIFTVGGGCDADVASIAYLNDKMRGDLTVLWLDAHGDMNTHETSASKYFYGMPLRTLLGEGEETIVKLVSPSLLPSQVIMLGIRDLDEAEKEYITAQNISVFTVQDMEQRVDSVIETVKTKGHRSIYIHIDLDVLDFEEFPHVPVPVPAGLKVNTFKELLKKLDKEFKLVGLGLFEYQPSGQTIELIEDIIKIGVKL</sequence>